<evidence type="ECO:0008006" key="5">
    <source>
        <dbReference type="Google" id="ProtNLM"/>
    </source>
</evidence>
<evidence type="ECO:0000313" key="2">
    <source>
        <dbReference type="EMBL" id="MDB8741133.1"/>
    </source>
</evidence>
<reference evidence="2" key="1">
    <citation type="submission" date="2023-01" db="EMBL/GenBank/DDBJ databases">
        <title>Human gut microbiome strain richness.</title>
        <authorList>
            <person name="Chen-Liaw A."/>
        </authorList>
    </citation>
    <scope>NUCLEOTIDE SEQUENCE</scope>
    <source>
        <strain evidence="3">D43st1_D9_D43t1_170807</strain>
        <strain evidence="2">D59st1_B8_D59t2_181005</strain>
    </source>
</reference>
<dbReference type="Proteomes" id="UP001211421">
    <property type="component" value="Unassembled WGS sequence"/>
</dbReference>
<comment type="caution">
    <text evidence="2">The sequence shown here is derived from an EMBL/GenBank/DDBJ whole genome shotgun (WGS) entry which is preliminary data.</text>
</comment>
<evidence type="ECO:0000256" key="1">
    <source>
        <dbReference type="SAM" id="Coils"/>
    </source>
</evidence>
<proteinExistence type="predicted"/>
<feature type="coiled-coil region" evidence="1">
    <location>
        <begin position="59"/>
        <end position="86"/>
    </location>
</feature>
<evidence type="ECO:0000313" key="3">
    <source>
        <dbReference type="EMBL" id="MDB8751155.1"/>
    </source>
</evidence>
<organism evidence="2 4">
    <name type="scientific">Ruminococcus bicirculans</name>
    <name type="common">ex Wegman et al. 2014</name>
    <dbReference type="NCBI Taxonomy" id="1160721"/>
    <lineage>
        <taxon>Bacteria</taxon>
        <taxon>Bacillati</taxon>
        <taxon>Bacillota</taxon>
        <taxon>Clostridia</taxon>
        <taxon>Eubacteriales</taxon>
        <taxon>Oscillospiraceae</taxon>
        <taxon>Ruminococcus</taxon>
    </lineage>
</organism>
<protein>
    <recommendedName>
        <fullName evidence="5">Secreted protein</fullName>
    </recommendedName>
</protein>
<dbReference type="EMBL" id="JAQMLS010000002">
    <property type="protein sequence ID" value="MDB8741133.1"/>
    <property type="molecule type" value="Genomic_DNA"/>
</dbReference>
<gene>
    <name evidence="2" type="ORF">PNV70_03510</name>
    <name evidence="3" type="ORF">PNW00_11945</name>
</gene>
<sequence length="90" mass="9949">MSKMKKIGVCMAAVAGAAGIAGLSAKAVEGVRKKWFLRGFEAGQFIGSLTAAESFAHDKTVIQQKYDKLCEEFDELQENYNELCEDYYEA</sequence>
<name>A0AAW6DVX4_9FIRM</name>
<dbReference type="EMBL" id="JAQMLU010000024">
    <property type="protein sequence ID" value="MDB8751155.1"/>
    <property type="molecule type" value="Genomic_DNA"/>
</dbReference>
<dbReference type="Proteomes" id="UP001213042">
    <property type="component" value="Unassembled WGS sequence"/>
</dbReference>
<keyword evidence="1" id="KW-0175">Coiled coil</keyword>
<evidence type="ECO:0000313" key="4">
    <source>
        <dbReference type="Proteomes" id="UP001211421"/>
    </source>
</evidence>
<dbReference type="AlphaFoldDB" id="A0AAW6DVX4"/>
<accession>A0AAW6DVX4</accession>
<dbReference type="RefSeq" id="WP_195221658.1">
    <property type="nucleotide sequence ID" value="NZ_CAKVSD010000012.1"/>
</dbReference>